<keyword evidence="1 2" id="KW-0808">Transferase</keyword>
<dbReference type="Pfam" id="PF02515">
    <property type="entry name" value="CoA_transf_3"/>
    <property type="match status" value="1"/>
</dbReference>
<dbReference type="PANTHER" id="PTHR48207">
    <property type="entry name" value="SUCCINATE--HYDROXYMETHYLGLUTARATE COA-TRANSFERASE"/>
    <property type="match status" value="1"/>
</dbReference>
<dbReference type="InterPro" id="IPR044855">
    <property type="entry name" value="CoA-Trfase_III_dom3_sf"/>
</dbReference>
<sequence length="395" mass="41776">MSALSGVRVLDISQVLAGPYAAMLLADLGADVIKIEAPGHGDHSRQMAPRVADNVSGAYLAVNRNKRGVSVNLKDERGRELVRRLAENADIVIENFRPGVAARLGIDFETLSVANPRLIHCSISGFGQTGPYSARGGFDLVAQGMTGLMSITGEPDGPPVKCGVPITDLTAGLFATYGILAALAARERTGVGQQVDASLFEAGLGLEVWESVEYFHTGVTSRPTGSAHRLGAPYQAFRCADGHFTVGADGDRHWPRFCEVIGRPDLPADPRFATNTERLANLAALVAEIEERTVTRKRDDWLALLEAAGIPAGPIHTVPEALEDPHTRARGMVVDIEHATLGPLKALGPAVKLSDTPASVRTAAPDLGQHTDEVFGELGLGAADLAELRDAKVIA</sequence>
<evidence type="ECO:0000313" key="3">
    <source>
        <dbReference type="Proteomes" id="UP000606172"/>
    </source>
</evidence>
<dbReference type="AlphaFoldDB" id="A0A919VA83"/>
<evidence type="ECO:0000313" key="2">
    <source>
        <dbReference type="EMBL" id="GII95132.1"/>
    </source>
</evidence>
<dbReference type="InterPro" id="IPR050483">
    <property type="entry name" value="CoA-transferase_III_domain"/>
</dbReference>
<dbReference type="PANTHER" id="PTHR48207:SF4">
    <property type="entry name" value="BLL6097 PROTEIN"/>
    <property type="match status" value="1"/>
</dbReference>
<dbReference type="GO" id="GO:0008410">
    <property type="term" value="F:CoA-transferase activity"/>
    <property type="evidence" value="ECO:0007669"/>
    <property type="project" value="TreeGrafter"/>
</dbReference>
<name>A0A919VA83_9ACTN</name>
<evidence type="ECO:0000256" key="1">
    <source>
        <dbReference type="ARBA" id="ARBA00022679"/>
    </source>
</evidence>
<dbReference type="Proteomes" id="UP000606172">
    <property type="component" value="Unassembled WGS sequence"/>
</dbReference>
<keyword evidence="3" id="KW-1185">Reference proteome</keyword>
<protein>
    <submittedName>
        <fullName evidence="2">CoA transferase</fullName>
    </submittedName>
</protein>
<reference evidence="2" key="1">
    <citation type="submission" date="2021-01" db="EMBL/GenBank/DDBJ databases">
        <title>Whole genome shotgun sequence of Sinosporangium siamense NBRC 109515.</title>
        <authorList>
            <person name="Komaki H."/>
            <person name="Tamura T."/>
        </authorList>
    </citation>
    <scope>NUCLEOTIDE SEQUENCE</scope>
    <source>
        <strain evidence="2">NBRC 109515</strain>
    </source>
</reference>
<comment type="caution">
    <text evidence="2">The sequence shown here is derived from an EMBL/GenBank/DDBJ whole genome shotgun (WGS) entry which is preliminary data.</text>
</comment>
<dbReference type="RefSeq" id="WP_204030217.1">
    <property type="nucleotide sequence ID" value="NZ_BOOW01000034.1"/>
</dbReference>
<dbReference type="SUPFAM" id="SSF89796">
    <property type="entry name" value="CoA-transferase family III (CaiB/BaiF)"/>
    <property type="match status" value="1"/>
</dbReference>
<proteinExistence type="predicted"/>
<gene>
    <name evidence="2" type="ORF">Ssi02_53630</name>
</gene>
<accession>A0A919VA83</accession>
<dbReference type="InterPro" id="IPR003673">
    <property type="entry name" value="CoA-Trfase_fam_III"/>
</dbReference>
<dbReference type="InterPro" id="IPR023606">
    <property type="entry name" value="CoA-Trfase_III_dom_1_sf"/>
</dbReference>
<dbReference type="Gene3D" id="3.40.50.10540">
    <property type="entry name" value="Crotonobetainyl-coa:carnitine coa-transferase, domain 1"/>
    <property type="match status" value="1"/>
</dbReference>
<dbReference type="EMBL" id="BOOW01000034">
    <property type="protein sequence ID" value="GII95132.1"/>
    <property type="molecule type" value="Genomic_DNA"/>
</dbReference>
<dbReference type="Gene3D" id="3.30.1540.10">
    <property type="entry name" value="formyl-coa transferase, domain 3"/>
    <property type="match status" value="1"/>
</dbReference>
<organism evidence="2 3">
    <name type="scientific">Sinosporangium siamense</name>
    <dbReference type="NCBI Taxonomy" id="1367973"/>
    <lineage>
        <taxon>Bacteria</taxon>
        <taxon>Bacillati</taxon>
        <taxon>Actinomycetota</taxon>
        <taxon>Actinomycetes</taxon>
        <taxon>Streptosporangiales</taxon>
        <taxon>Streptosporangiaceae</taxon>
        <taxon>Sinosporangium</taxon>
    </lineage>
</organism>